<name>A0ACC8EKI2_9PEZI</name>
<reference evidence="1 2" key="1">
    <citation type="journal article" date="2016" name="Nat. Commun.">
        <title>Ectomycorrhizal ecology is imprinted in the genome of the dominant symbiotic fungus Cenococcum geophilum.</title>
        <authorList>
            <consortium name="DOE Joint Genome Institute"/>
            <person name="Peter M."/>
            <person name="Kohler A."/>
            <person name="Ohm R.A."/>
            <person name="Kuo A."/>
            <person name="Krutzmann J."/>
            <person name="Morin E."/>
            <person name="Arend M."/>
            <person name="Barry K.W."/>
            <person name="Binder M."/>
            <person name="Choi C."/>
            <person name="Clum A."/>
            <person name="Copeland A."/>
            <person name="Grisel N."/>
            <person name="Haridas S."/>
            <person name="Kipfer T."/>
            <person name="LaButti K."/>
            <person name="Lindquist E."/>
            <person name="Lipzen A."/>
            <person name="Maire R."/>
            <person name="Meier B."/>
            <person name="Mihaltcheva S."/>
            <person name="Molinier V."/>
            <person name="Murat C."/>
            <person name="Poggeler S."/>
            <person name="Quandt C.A."/>
            <person name="Sperisen C."/>
            <person name="Tritt A."/>
            <person name="Tisserant E."/>
            <person name="Crous P.W."/>
            <person name="Henrissat B."/>
            <person name="Nehls U."/>
            <person name="Egli S."/>
            <person name="Spatafora J.W."/>
            <person name="Grigoriev I.V."/>
            <person name="Martin F.M."/>
        </authorList>
    </citation>
    <scope>NUCLEOTIDE SEQUENCE [LARGE SCALE GENOMIC DNA]</scope>
    <source>
        <strain evidence="1 2">1.58</strain>
    </source>
</reference>
<sequence>MIFNKIEEYLVYGIAAALLYITWKGISNFLFSPIRHLHLPGPIPAKLTSKWLLMHDLAGHRTEKVHSLHKQFGPVVQVAPNEISFADVACIKDIYGSSTTCIKAPIYSKIGKLGLFQMRDPEQHRARHRRVSPVFAQNILLQLEPLIQEQVGILMDVVERKAGKAFDALHWMRMTALDVAGEILLGKSFDSLKGENPPPYTHYLDNVHLVFALWDLAPWLCFILSRIPLHKFQEFWKAGDYLYEYGDNALRSYIALYGRKSSRYDLLTKLIAGNAAQSISPLTDEEISIEISNEVLAATDTTGNTMAYALYQLCCNPKWQQRLRNELRGSDGREKSWSFQSVQHLPVLHAVIMETLRVYPAVPCGLPRITPPQGTKVGNLFIPGNTPLSMQAFTTQRDPSIFPNADTWDPERWISTLGGTVEMKNALLVWGRGTRICLGQNMAMMEMKIVITRLIERFTIIVASQRTHDDMLITDHFALIPKGGRCEVVFELAK</sequence>
<proteinExistence type="predicted"/>
<dbReference type="EMBL" id="KV748285">
    <property type="protein sequence ID" value="OCK86770.1"/>
    <property type="molecule type" value="Genomic_DNA"/>
</dbReference>
<gene>
    <name evidence="1" type="ORF">K441DRAFT_624101</name>
</gene>
<dbReference type="Proteomes" id="UP000250078">
    <property type="component" value="Unassembled WGS sequence"/>
</dbReference>
<keyword evidence="2" id="KW-1185">Reference proteome</keyword>
<evidence type="ECO:0000313" key="1">
    <source>
        <dbReference type="EMBL" id="OCK86770.1"/>
    </source>
</evidence>
<evidence type="ECO:0000313" key="2">
    <source>
        <dbReference type="Proteomes" id="UP000250078"/>
    </source>
</evidence>
<protein>
    <submittedName>
        <fullName evidence="1">Cytochrome P450</fullName>
    </submittedName>
</protein>
<accession>A0ACC8EKI2</accession>
<organism evidence="1 2">
    <name type="scientific">Cenococcum geophilum 1.58</name>
    <dbReference type="NCBI Taxonomy" id="794803"/>
    <lineage>
        <taxon>Eukaryota</taxon>
        <taxon>Fungi</taxon>
        <taxon>Dikarya</taxon>
        <taxon>Ascomycota</taxon>
        <taxon>Pezizomycotina</taxon>
        <taxon>Dothideomycetes</taxon>
        <taxon>Pleosporomycetidae</taxon>
        <taxon>Gloniales</taxon>
        <taxon>Gloniaceae</taxon>
        <taxon>Cenococcum</taxon>
    </lineage>
</organism>